<dbReference type="Proteomes" id="UP000615026">
    <property type="component" value="Unassembled WGS sequence"/>
</dbReference>
<feature type="domain" description="L-Lysine epsilon oxidase N-terminal" evidence="1">
    <location>
        <begin position="12"/>
        <end position="265"/>
    </location>
</feature>
<comment type="caution">
    <text evidence="2">The sequence shown here is derived from an EMBL/GenBank/DDBJ whole genome shotgun (WGS) entry which is preliminary data.</text>
</comment>
<evidence type="ECO:0000313" key="3">
    <source>
        <dbReference type="Proteomes" id="UP000615026"/>
    </source>
</evidence>
<keyword evidence="3" id="KW-1185">Reference proteome</keyword>
<accession>A0A928ZZQ3</accession>
<reference evidence="2" key="1">
    <citation type="submission" date="2020-10" db="EMBL/GenBank/DDBJ databases">
        <authorList>
            <person name="Castelo-Branco R."/>
            <person name="Eusebio N."/>
            <person name="Adriana R."/>
            <person name="Vieira A."/>
            <person name="Brugerolle De Fraissinette N."/>
            <person name="Rezende De Castro R."/>
            <person name="Schneider M.P."/>
            <person name="Vasconcelos V."/>
            <person name="Leao P.N."/>
        </authorList>
    </citation>
    <scope>NUCLEOTIDE SEQUENCE</scope>
    <source>
        <strain evidence="2">LEGE 11479</strain>
    </source>
</reference>
<feature type="non-terminal residue" evidence="2">
    <location>
        <position position="269"/>
    </location>
</feature>
<organism evidence="2 3">
    <name type="scientific">Leptolyngbya cf. ectocarpi LEGE 11479</name>
    <dbReference type="NCBI Taxonomy" id="1828722"/>
    <lineage>
        <taxon>Bacteria</taxon>
        <taxon>Bacillati</taxon>
        <taxon>Cyanobacteriota</taxon>
        <taxon>Cyanophyceae</taxon>
        <taxon>Leptolyngbyales</taxon>
        <taxon>Leptolyngbyaceae</taxon>
        <taxon>Leptolyngbya group</taxon>
        <taxon>Leptolyngbya</taxon>
    </lineage>
</organism>
<evidence type="ECO:0000259" key="1">
    <source>
        <dbReference type="Pfam" id="PF17990"/>
    </source>
</evidence>
<gene>
    <name evidence="2" type="ORF">IQ260_27435</name>
</gene>
<protein>
    <submittedName>
        <fullName evidence="2">LodA/GoxA family CTQ-dependent oxidase</fullName>
    </submittedName>
</protein>
<proteinExistence type="predicted"/>
<sequence>MNNQTQPKFRIYPSIGIARIGNGPAEKECVIFSPEIPWANLFEVDNDYLTEDGRIKKQAQRFYIYACDDEGNPVGQIEPDDYNIEWTVEVANKKPFWYDFNNSLDLSIQLDNHQNLSPRFFDDRIAPAISTRYRNPNVLDEGKRKDGARNYRHELVNSPPAVSVDSNNNYQKIGGQFPFPNTLDEDGKDSQKLISKLAKKLGREPHDVNLGTIEYDNGMLIFYAADGLSGSLNPSDLNTDFADNSNWYDDICDGRVTARITHKTTQETY</sequence>
<dbReference type="EMBL" id="JADEXP010000422">
    <property type="protein sequence ID" value="MBE9070381.1"/>
    <property type="molecule type" value="Genomic_DNA"/>
</dbReference>
<dbReference type="InterPro" id="IPR041168">
    <property type="entry name" value="LodA_N"/>
</dbReference>
<name>A0A928ZZQ3_LEPEC</name>
<dbReference type="RefSeq" id="WP_193996250.1">
    <property type="nucleotide sequence ID" value="NZ_JADEXP010000422.1"/>
</dbReference>
<dbReference type="Pfam" id="PF17990">
    <property type="entry name" value="LodA_N"/>
    <property type="match status" value="1"/>
</dbReference>
<dbReference type="AlphaFoldDB" id="A0A928ZZQ3"/>
<evidence type="ECO:0000313" key="2">
    <source>
        <dbReference type="EMBL" id="MBE9070381.1"/>
    </source>
</evidence>